<evidence type="ECO:0000256" key="1">
    <source>
        <dbReference type="ARBA" id="ARBA00022679"/>
    </source>
</evidence>
<evidence type="ECO:0000313" key="6">
    <source>
        <dbReference type="EMBL" id="GJN54093.1"/>
    </source>
</evidence>
<evidence type="ECO:0000313" key="7">
    <source>
        <dbReference type="Proteomes" id="UP001054892"/>
    </source>
</evidence>
<dbReference type="InterPro" id="IPR051681">
    <property type="entry name" value="Ser/Thr_Kinases-Pseudokinases"/>
</dbReference>
<protein>
    <recommendedName>
        <fullName evidence="5">Protein kinase domain-containing protein</fullName>
    </recommendedName>
</protein>
<dbReference type="EMBL" id="BQKM01000009">
    <property type="protein sequence ID" value="GJN54093.1"/>
    <property type="molecule type" value="Genomic_DNA"/>
</dbReference>
<keyword evidence="7" id="KW-1185">Reference proteome</keyword>
<keyword evidence="1" id="KW-0808">Transferase</keyword>
<dbReference type="InterPro" id="IPR008266">
    <property type="entry name" value="Tyr_kinase_AS"/>
</dbReference>
<organism evidence="6 7">
    <name type="scientific">Pseudomonas tohonis</name>
    <dbReference type="NCBI Taxonomy" id="2725477"/>
    <lineage>
        <taxon>Bacteria</taxon>
        <taxon>Pseudomonadati</taxon>
        <taxon>Pseudomonadota</taxon>
        <taxon>Gammaproteobacteria</taxon>
        <taxon>Pseudomonadales</taxon>
        <taxon>Pseudomonadaceae</taxon>
        <taxon>Pseudomonas</taxon>
    </lineage>
</organism>
<name>A0ABQ4W3R6_9PSED</name>
<reference evidence="6 7" key="1">
    <citation type="submission" date="2021-12" db="EMBL/GenBank/DDBJ databases">
        <title>Characterization of novel class B3 metallo-beta-lactamase from novel Pseudomonas species.</title>
        <authorList>
            <person name="Yamada K."/>
            <person name="Aoki K."/>
            <person name="Ishii Y."/>
        </authorList>
    </citation>
    <scope>NUCLEOTIDE SEQUENCE [LARGE SCALE GENOMIC DNA]</scope>
    <source>
        <strain evidence="6 7">TUM20286</strain>
    </source>
</reference>
<evidence type="ECO:0000256" key="2">
    <source>
        <dbReference type="ARBA" id="ARBA00022741"/>
    </source>
</evidence>
<comment type="caution">
    <text evidence="6">The sequence shown here is derived from an EMBL/GenBank/DDBJ whole genome shotgun (WGS) entry which is preliminary data.</text>
</comment>
<accession>A0ABQ4W3R6</accession>
<dbReference type="PANTHER" id="PTHR44329">
    <property type="entry name" value="SERINE/THREONINE-PROTEIN KINASE TNNI3K-RELATED"/>
    <property type="match status" value="1"/>
</dbReference>
<keyword evidence="4" id="KW-0067">ATP-binding</keyword>
<keyword evidence="2" id="KW-0547">Nucleotide-binding</keyword>
<gene>
    <name evidence="6" type="ORF">TUM20286_38450</name>
</gene>
<evidence type="ECO:0000256" key="4">
    <source>
        <dbReference type="ARBA" id="ARBA00022840"/>
    </source>
</evidence>
<dbReference type="InterPro" id="IPR011009">
    <property type="entry name" value="Kinase-like_dom_sf"/>
</dbReference>
<dbReference type="InterPro" id="IPR000719">
    <property type="entry name" value="Prot_kinase_dom"/>
</dbReference>
<dbReference type="PANTHER" id="PTHR44329:SF288">
    <property type="entry name" value="MITOGEN-ACTIVATED PROTEIN KINASE KINASE KINASE 20"/>
    <property type="match status" value="1"/>
</dbReference>
<evidence type="ECO:0000256" key="3">
    <source>
        <dbReference type="ARBA" id="ARBA00022777"/>
    </source>
</evidence>
<proteinExistence type="predicted"/>
<dbReference type="SUPFAM" id="SSF56112">
    <property type="entry name" value="Protein kinase-like (PK-like)"/>
    <property type="match status" value="1"/>
</dbReference>
<keyword evidence="3" id="KW-0418">Kinase</keyword>
<dbReference type="SMART" id="SM00220">
    <property type="entry name" value="S_TKc"/>
    <property type="match status" value="1"/>
</dbReference>
<feature type="domain" description="Protein kinase" evidence="5">
    <location>
        <begin position="24"/>
        <end position="312"/>
    </location>
</feature>
<dbReference type="Proteomes" id="UP001054892">
    <property type="component" value="Unassembled WGS sequence"/>
</dbReference>
<evidence type="ECO:0000259" key="5">
    <source>
        <dbReference type="PROSITE" id="PS50011"/>
    </source>
</evidence>
<dbReference type="PROSITE" id="PS00109">
    <property type="entry name" value="PROTEIN_KINASE_TYR"/>
    <property type="match status" value="1"/>
</dbReference>
<dbReference type="Pfam" id="PF00069">
    <property type="entry name" value="Pkinase"/>
    <property type="match status" value="1"/>
</dbReference>
<dbReference type="Gene3D" id="1.10.510.10">
    <property type="entry name" value="Transferase(Phosphotransferase) domain 1"/>
    <property type="match status" value="1"/>
</dbReference>
<sequence>MQMSTNKAAQQKQRMVQDSKGSIYELTSELSSGGQGVVYRTQYPQALIKGFTNKDEQARRRWREHIEWLTRQDLADLKLARPLELLAEPRCGYVMDLMDGLVPLQGLLDSFVNAEEEAPEDYLRQGGLRRRIRILGQMARTLNQLHGRGMLYGDLSPNNIFVSDDSAHAETWLIDCDNISLDSHSGLTLHTVDYGAPEVVRGEALLSSLTDCWSFAVIAYQLLTHNHPFKGEMVSDGEPEVEDAALRGEHPWINDSEDDSNACFVNLPLQLLEHSKLPQLFSRCFEVGRARPYERPAMAEWLEALVEVDERIYCCPGCGSTSLLPVDLHAADEAECFFCEAPADSRLVMFEEFIALPAEQDGDAEAPPDLVATGRKVWLQPGGQVELKRLLPTFSYDRWPADHIRIEYSDKGLGIFPLPESQLQLQRGENIKPLQRYQGLKESLRGQDEEPFLIHVGEPAKSGHKDSGLPSSKVVWQFRW</sequence>
<dbReference type="PROSITE" id="PS50011">
    <property type="entry name" value="PROTEIN_KINASE_DOM"/>
    <property type="match status" value="1"/>
</dbReference>